<name>A0A418XLP3_9PSED</name>
<dbReference type="Gene3D" id="3.30.9.10">
    <property type="entry name" value="D-Amino Acid Oxidase, subunit A, domain 2"/>
    <property type="match status" value="1"/>
</dbReference>
<organism evidence="3 4">
    <name type="scientific">Pseudomonas cavernicola</name>
    <dbReference type="NCBI Taxonomy" id="2320866"/>
    <lineage>
        <taxon>Bacteria</taxon>
        <taxon>Pseudomonadati</taxon>
        <taxon>Pseudomonadota</taxon>
        <taxon>Gammaproteobacteria</taxon>
        <taxon>Pseudomonadales</taxon>
        <taxon>Pseudomonadaceae</taxon>
        <taxon>Pseudomonas</taxon>
    </lineage>
</organism>
<keyword evidence="1" id="KW-0560">Oxidoreductase</keyword>
<dbReference type="SUPFAM" id="SSF54373">
    <property type="entry name" value="FAD-linked reductases, C-terminal domain"/>
    <property type="match status" value="1"/>
</dbReference>
<protein>
    <submittedName>
        <fullName evidence="3">FAD-binding oxidoreductase</fullName>
    </submittedName>
</protein>
<accession>A0A418XLP3</accession>
<dbReference type="Gene3D" id="3.50.50.60">
    <property type="entry name" value="FAD/NAD(P)-binding domain"/>
    <property type="match status" value="2"/>
</dbReference>
<dbReference type="Proteomes" id="UP000284021">
    <property type="component" value="Unassembled WGS sequence"/>
</dbReference>
<feature type="domain" description="FAD dependent oxidoreductase" evidence="2">
    <location>
        <begin position="7"/>
        <end position="394"/>
    </location>
</feature>
<dbReference type="GO" id="GO:0005737">
    <property type="term" value="C:cytoplasm"/>
    <property type="evidence" value="ECO:0007669"/>
    <property type="project" value="TreeGrafter"/>
</dbReference>
<evidence type="ECO:0000313" key="3">
    <source>
        <dbReference type="EMBL" id="RJG13364.1"/>
    </source>
</evidence>
<dbReference type="InterPro" id="IPR036188">
    <property type="entry name" value="FAD/NAD-bd_sf"/>
</dbReference>
<dbReference type="SUPFAM" id="SSF51905">
    <property type="entry name" value="FAD/NAD(P)-binding domain"/>
    <property type="match status" value="1"/>
</dbReference>
<dbReference type="PANTHER" id="PTHR13847:SF289">
    <property type="entry name" value="GLYCINE OXIDASE"/>
    <property type="match status" value="1"/>
</dbReference>
<dbReference type="Pfam" id="PF01266">
    <property type="entry name" value="DAO"/>
    <property type="match status" value="1"/>
</dbReference>
<keyword evidence="4" id="KW-1185">Reference proteome</keyword>
<evidence type="ECO:0000313" key="4">
    <source>
        <dbReference type="Proteomes" id="UP000284021"/>
    </source>
</evidence>
<sequence length="413" mass="45271">MHCETMVLGAGIVGVCTALHLQARGRKVVLIDRGEPGSGTSHGNAGLIERSRVIPYAFPRQLSSLLRYGLNRESDVRYSFSYLPKVGPWLFKYWQNSSPQRLAEATRAMLPLVERCVVEHDLLAEAAGITELIKASGWIGVFRNQPAFDKGLAEAAALKPYGLRYEVLNKQQLHEREPSLHDNALGGIHWLDPKTVSDPGALTRGYADLFVKRGGQFVKGDALTLQQVSGQWQVSSEQGQVLAAEVVVALGPQSAALFEPLGYRIPLAIKRGYHMHYGSPPGVQLLHSIVDTQGGYVLAPMAQGIRLTTGIEFAASDAPVNEIQLRRCEVIARTLYPLGERLDPEPWLGLRPCLPDMRPVIGPAPLHKGLWFNFGHAHHGLTLGPVSGRLLAEMMTTNTPFTDPAPYSAERFN</sequence>
<evidence type="ECO:0000256" key="1">
    <source>
        <dbReference type="ARBA" id="ARBA00023002"/>
    </source>
</evidence>
<dbReference type="PANTHER" id="PTHR13847">
    <property type="entry name" value="SARCOSINE DEHYDROGENASE-RELATED"/>
    <property type="match status" value="1"/>
</dbReference>
<dbReference type="AlphaFoldDB" id="A0A418XLP3"/>
<dbReference type="EMBL" id="QYUR01000002">
    <property type="protein sequence ID" value="RJG13364.1"/>
    <property type="molecule type" value="Genomic_DNA"/>
</dbReference>
<dbReference type="OrthoDB" id="9805337at2"/>
<dbReference type="InterPro" id="IPR006076">
    <property type="entry name" value="FAD-dep_OxRdtase"/>
</dbReference>
<dbReference type="RefSeq" id="WP_119953771.1">
    <property type="nucleotide sequence ID" value="NZ_QYUR01000002.1"/>
</dbReference>
<dbReference type="GO" id="GO:0016491">
    <property type="term" value="F:oxidoreductase activity"/>
    <property type="evidence" value="ECO:0007669"/>
    <property type="project" value="UniProtKB-KW"/>
</dbReference>
<reference evidence="3 4" key="1">
    <citation type="submission" date="2018-09" db="EMBL/GenBank/DDBJ databases">
        <authorList>
            <person name="Zhu H."/>
        </authorList>
    </citation>
    <scope>NUCLEOTIDE SEQUENCE [LARGE SCALE GENOMIC DNA]</scope>
    <source>
        <strain evidence="3 4">K1S02-6</strain>
    </source>
</reference>
<proteinExistence type="predicted"/>
<comment type="caution">
    <text evidence="3">The sequence shown here is derived from an EMBL/GenBank/DDBJ whole genome shotgun (WGS) entry which is preliminary data.</text>
</comment>
<gene>
    <name evidence="3" type="ORF">D3879_08915</name>
</gene>
<evidence type="ECO:0000259" key="2">
    <source>
        <dbReference type="Pfam" id="PF01266"/>
    </source>
</evidence>